<gene>
    <name evidence="2" type="ORF">METZ01_LOCUS417552</name>
</gene>
<dbReference type="Gene3D" id="3.40.430.10">
    <property type="entry name" value="Dihydrofolate Reductase, subunit A"/>
    <property type="match status" value="1"/>
</dbReference>
<name>A0A382X2V0_9ZZZZ</name>
<evidence type="ECO:0000313" key="2">
    <source>
        <dbReference type="EMBL" id="SVD64698.1"/>
    </source>
</evidence>
<proteinExistence type="predicted"/>
<organism evidence="2">
    <name type="scientific">marine metagenome</name>
    <dbReference type="NCBI Taxonomy" id="408172"/>
    <lineage>
        <taxon>unclassified sequences</taxon>
        <taxon>metagenomes</taxon>
        <taxon>ecological metagenomes</taxon>
    </lineage>
</organism>
<dbReference type="InterPro" id="IPR001796">
    <property type="entry name" value="DHFR_dom"/>
</dbReference>
<dbReference type="Pfam" id="PF00186">
    <property type="entry name" value="DHFR_1"/>
    <property type="match status" value="1"/>
</dbReference>
<dbReference type="GO" id="GO:0004146">
    <property type="term" value="F:dihydrofolate reductase activity"/>
    <property type="evidence" value="ECO:0007669"/>
    <property type="project" value="InterPro"/>
</dbReference>
<feature type="domain" description="DHFR" evidence="1">
    <location>
        <begin position="1"/>
        <end position="72"/>
    </location>
</feature>
<protein>
    <recommendedName>
        <fullName evidence="1">DHFR domain-containing protein</fullName>
    </recommendedName>
</protein>
<sequence length="143" mass="16206">MIAAITLDGFIARSSKDKMEWSLDQHLFKQQTTNHTVFVGSTTAKLLNSLLPNRNLVVVNRNSNPKTLLSSVEEGVCFVAGGARTNLLFFEEITDMFLTPHPLFFKKGLSLFHGGPKKIETKLNKRLRVDSVKDLYQYQYTVK</sequence>
<dbReference type="SUPFAM" id="SSF53597">
    <property type="entry name" value="Dihydrofolate reductase-like"/>
    <property type="match status" value="1"/>
</dbReference>
<reference evidence="2" key="1">
    <citation type="submission" date="2018-05" db="EMBL/GenBank/DDBJ databases">
        <authorList>
            <person name="Lanie J.A."/>
            <person name="Ng W.-L."/>
            <person name="Kazmierczak K.M."/>
            <person name="Andrzejewski T.M."/>
            <person name="Davidsen T.M."/>
            <person name="Wayne K.J."/>
            <person name="Tettelin H."/>
            <person name="Glass J.I."/>
            <person name="Rusch D."/>
            <person name="Podicherti R."/>
            <person name="Tsui H.-C.T."/>
            <person name="Winkler M.E."/>
        </authorList>
    </citation>
    <scope>NUCLEOTIDE SEQUENCE</scope>
</reference>
<dbReference type="GO" id="GO:0046654">
    <property type="term" value="P:tetrahydrofolate biosynthetic process"/>
    <property type="evidence" value="ECO:0007669"/>
    <property type="project" value="InterPro"/>
</dbReference>
<dbReference type="EMBL" id="UINC01164055">
    <property type="protein sequence ID" value="SVD64698.1"/>
    <property type="molecule type" value="Genomic_DNA"/>
</dbReference>
<dbReference type="AlphaFoldDB" id="A0A382X2V0"/>
<accession>A0A382X2V0</accession>
<evidence type="ECO:0000259" key="1">
    <source>
        <dbReference type="Pfam" id="PF00186"/>
    </source>
</evidence>
<dbReference type="InterPro" id="IPR024072">
    <property type="entry name" value="DHFR-like_dom_sf"/>
</dbReference>